<accession>A0ABD2WKU6</accession>
<comment type="subcellular location">
    <subcellularLocation>
        <location evidence="1">Membrane</location>
        <topology evidence="1">Multi-pass membrane protein</topology>
    </subcellularLocation>
</comment>
<keyword evidence="3 11" id="KW-0812">Transmembrane</keyword>
<dbReference type="Pfam" id="PF00001">
    <property type="entry name" value="7tm_1"/>
    <property type="match status" value="1"/>
</dbReference>
<dbReference type="PANTHER" id="PTHR24240">
    <property type="entry name" value="OPSIN"/>
    <property type="match status" value="1"/>
</dbReference>
<evidence type="ECO:0000256" key="2">
    <source>
        <dbReference type="ARBA" id="ARBA00010663"/>
    </source>
</evidence>
<dbReference type="GO" id="GO:0007601">
    <property type="term" value="P:visual perception"/>
    <property type="evidence" value="ECO:0007669"/>
    <property type="project" value="UniProtKB-KW"/>
</dbReference>
<feature type="transmembrane region" description="Helical" evidence="11">
    <location>
        <begin position="106"/>
        <end position="128"/>
    </location>
</feature>
<evidence type="ECO:0000256" key="1">
    <source>
        <dbReference type="ARBA" id="ARBA00004141"/>
    </source>
</evidence>
<comment type="caution">
    <text evidence="13">The sequence shown here is derived from an EMBL/GenBank/DDBJ whole genome shotgun (WGS) entry which is preliminary data.</text>
</comment>
<feature type="transmembrane region" description="Helical" evidence="11">
    <location>
        <begin position="179"/>
        <end position="202"/>
    </location>
</feature>
<dbReference type="PRINTS" id="PR00237">
    <property type="entry name" value="GPCRRHODOPSN"/>
</dbReference>
<gene>
    <name evidence="13" type="ORF">TKK_012254</name>
</gene>
<keyword evidence="7" id="KW-0675">Receptor</keyword>
<dbReference type="InterPro" id="IPR000276">
    <property type="entry name" value="GPCR_Rhodpsn"/>
</dbReference>
<dbReference type="SUPFAM" id="SSF81321">
    <property type="entry name" value="Family A G protein-coupled receptor-like"/>
    <property type="match status" value="1"/>
</dbReference>
<sequence length="449" mass="47591">MMNQTASAAVTTATAAMVQATTTSIPQAAIVAAAAAAAAAAAGMPKLLGIETTTGGVVGDGLVAVGGNVASSAVVGIGGNVDEDVTAGLNISPVTLSSDWSRVVRLLILLSLAVIGSVGNVFMISAVMVEDHLKKRGNAFLVNVALADLLISGMVIPASAILILAGNEESPKGVCRFEWTLEALCFLVTVLTLAAIAVENYLRLCWPVERYNIVATTGRVTGAVIFIWILATVSVGLQSYFDLGPNLCNIDWRKPYTQTTNTTGIVSATAIVAAPMLFTVCIYLRLLVGVRGAQRGSYKPPVAFNWDYELTKANLWSFFFFGVFWLPFAVTFCISVVRPVSPRLVIYLAWFALSKSCFNNLLYCIADRHFRSAYVKLFHYCCCKTTVSFSRRQRGGGGGGGDGSGPGGRGSGDVRLRVHIIHSYTSGAACRMPAQTTGRSNGGRDVYEL</sequence>
<feature type="transmembrane region" description="Helical" evidence="11">
    <location>
        <begin position="261"/>
        <end position="288"/>
    </location>
</feature>
<evidence type="ECO:0000313" key="13">
    <source>
        <dbReference type="EMBL" id="KAL3393389.1"/>
    </source>
</evidence>
<keyword evidence="14" id="KW-1185">Reference proteome</keyword>
<dbReference type="EMBL" id="JBJJXI010000098">
    <property type="protein sequence ID" value="KAL3393389.1"/>
    <property type="molecule type" value="Genomic_DNA"/>
</dbReference>
<evidence type="ECO:0000256" key="10">
    <source>
        <dbReference type="ARBA" id="ARBA00023305"/>
    </source>
</evidence>
<protein>
    <recommendedName>
        <fullName evidence="12">G-protein coupled receptors family 1 profile domain-containing protein</fullName>
    </recommendedName>
</protein>
<dbReference type="Proteomes" id="UP001627154">
    <property type="component" value="Unassembled WGS sequence"/>
</dbReference>
<feature type="transmembrane region" description="Helical" evidence="11">
    <location>
        <begin position="140"/>
        <end position="167"/>
    </location>
</feature>
<feature type="transmembrane region" description="Helical" evidence="11">
    <location>
        <begin position="315"/>
        <end position="338"/>
    </location>
</feature>
<keyword evidence="9" id="KW-0807">Transducer</keyword>
<organism evidence="13 14">
    <name type="scientific">Trichogramma kaykai</name>
    <dbReference type="NCBI Taxonomy" id="54128"/>
    <lineage>
        <taxon>Eukaryota</taxon>
        <taxon>Metazoa</taxon>
        <taxon>Ecdysozoa</taxon>
        <taxon>Arthropoda</taxon>
        <taxon>Hexapoda</taxon>
        <taxon>Insecta</taxon>
        <taxon>Pterygota</taxon>
        <taxon>Neoptera</taxon>
        <taxon>Endopterygota</taxon>
        <taxon>Hymenoptera</taxon>
        <taxon>Apocrita</taxon>
        <taxon>Proctotrupomorpha</taxon>
        <taxon>Chalcidoidea</taxon>
        <taxon>Trichogrammatidae</taxon>
        <taxon>Trichogramma</taxon>
    </lineage>
</organism>
<feature type="transmembrane region" description="Helical" evidence="11">
    <location>
        <begin position="223"/>
        <end position="241"/>
    </location>
</feature>
<evidence type="ECO:0000256" key="11">
    <source>
        <dbReference type="SAM" id="Phobius"/>
    </source>
</evidence>
<evidence type="ECO:0000256" key="8">
    <source>
        <dbReference type="ARBA" id="ARBA00023180"/>
    </source>
</evidence>
<dbReference type="InterPro" id="IPR050125">
    <property type="entry name" value="GPCR_opsins"/>
</dbReference>
<evidence type="ECO:0000313" key="14">
    <source>
        <dbReference type="Proteomes" id="UP001627154"/>
    </source>
</evidence>
<reference evidence="13 14" key="1">
    <citation type="journal article" date="2024" name="bioRxiv">
        <title>A reference genome for Trichogramma kaykai: A tiny desert-dwelling parasitoid wasp with competing sex-ratio distorters.</title>
        <authorList>
            <person name="Culotta J."/>
            <person name="Lindsey A.R."/>
        </authorList>
    </citation>
    <scope>NUCLEOTIDE SEQUENCE [LARGE SCALE GENOMIC DNA]</scope>
    <source>
        <strain evidence="13 14">KSX58</strain>
    </source>
</reference>
<dbReference type="GO" id="GO:0004930">
    <property type="term" value="F:G protein-coupled receptor activity"/>
    <property type="evidence" value="ECO:0007669"/>
    <property type="project" value="UniProtKB-KW"/>
</dbReference>
<evidence type="ECO:0000256" key="7">
    <source>
        <dbReference type="ARBA" id="ARBA00023170"/>
    </source>
</evidence>
<dbReference type="CDD" id="cd00637">
    <property type="entry name" value="7tm_classA_rhodopsin-like"/>
    <property type="match status" value="1"/>
</dbReference>
<feature type="domain" description="G-protein coupled receptors family 1 profile" evidence="12">
    <location>
        <begin position="119"/>
        <end position="363"/>
    </location>
</feature>
<evidence type="ECO:0000256" key="3">
    <source>
        <dbReference type="ARBA" id="ARBA00022692"/>
    </source>
</evidence>
<keyword evidence="5" id="KW-0297">G-protein coupled receptor</keyword>
<evidence type="ECO:0000256" key="9">
    <source>
        <dbReference type="ARBA" id="ARBA00023224"/>
    </source>
</evidence>
<evidence type="ECO:0000256" key="5">
    <source>
        <dbReference type="ARBA" id="ARBA00023040"/>
    </source>
</evidence>
<feature type="transmembrane region" description="Helical" evidence="11">
    <location>
        <begin position="344"/>
        <end position="366"/>
    </location>
</feature>
<dbReference type="GO" id="GO:0016020">
    <property type="term" value="C:membrane"/>
    <property type="evidence" value="ECO:0007669"/>
    <property type="project" value="UniProtKB-SubCell"/>
</dbReference>
<comment type="similarity">
    <text evidence="2">Belongs to the G-protein coupled receptor 1 family.</text>
</comment>
<name>A0ABD2WKU6_9HYME</name>
<evidence type="ECO:0000259" key="12">
    <source>
        <dbReference type="PROSITE" id="PS50262"/>
    </source>
</evidence>
<proteinExistence type="inferred from homology"/>
<keyword evidence="10" id="KW-0844">Vision</keyword>
<dbReference type="Gene3D" id="1.20.1070.10">
    <property type="entry name" value="Rhodopsin 7-helix transmembrane proteins"/>
    <property type="match status" value="1"/>
</dbReference>
<evidence type="ECO:0000256" key="4">
    <source>
        <dbReference type="ARBA" id="ARBA00022989"/>
    </source>
</evidence>
<keyword evidence="4 11" id="KW-1133">Transmembrane helix</keyword>
<dbReference type="PROSITE" id="PS50262">
    <property type="entry name" value="G_PROTEIN_RECEP_F1_2"/>
    <property type="match status" value="1"/>
</dbReference>
<keyword evidence="8" id="KW-0325">Glycoprotein</keyword>
<dbReference type="InterPro" id="IPR017452">
    <property type="entry name" value="GPCR_Rhodpsn_7TM"/>
</dbReference>
<evidence type="ECO:0000256" key="6">
    <source>
        <dbReference type="ARBA" id="ARBA00023136"/>
    </source>
</evidence>
<keyword evidence="6 11" id="KW-0472">Membrane</keyword>
<keyword evidence="10" id="KW-0716">Sensory transduction</keyword>
<dbReference type="AlphaFoldDB" id="A0ABD2WKU6"/>